<protein>
    <submittedName>
        <fullName evidence="6">Uncharacterized protein KIAA2026</fullName>
    </submittedName>
</protein>
<evidence type="ECO:0000313" key="6">
    <source>
        <dbReference type="EMBL" id="JAQ17496.1"/>
    </source>
</evidence>
<feature type="compositionally biased region" description="Low complexity" evidence="4">
    <location>
        <begin position="770"/>
        <end position="781"/>
    </location>
</feature>
<evidence type="ECO:0000256" key="2">
    <source>
        <dbReference type="PROSITE-ProRule" id="PRU00035"/>
    </source>
</evidence>
<dbReference type="Gene3D" id="1.20.920.10">
    <property type="entry name" value="Bromodomain-like"/>
    <property type="match status" value="1"/>
</dbReference>
<feature type="compositionally biased region" description="Pro residues" evidence="4">
    <location>
        <begin position="890"/>
        <end position="912"/>
    </location>
</feature>
<keyword evidence="1 2" id="KW-0103">Bromodomain</keyword>
<dbReference type="PANTHER" id="PTHR31095:SF3">
    <property type="entry name" value="RIKEN CDNA 9930021J03 GENE"/>
    <property type="match status" value="1"/>
</dbReference>
<dbReference type="PANTHER" id="PTHR31095">
    <property type="entry name" value="RIKEN CDNA 9930021J03 GENE"/>
    <property type="match status" value="1"/>
</dbReference>
<dbReference type="InterPro" id="IPR001487">
    <property type="entry name" value="Bromodomain"/>
</dbReference>
<feature type="compositionally biased region" description="Basic residues" evidence="4">
    <location>
        <begin position="631"/>
        <end position="648"/>
    </location>
</feature>
<keyword evidence="3" id="KW-0175">Coiled coil</keyword>
<evidence type="ECO:0000256" key="1">
    <source>
        <dbReference type="ARBA" id="ARBA00023117"/>
    </source>
</evidence>
<evidence type="ECO:0000256" key="3">
    <source>
        <dbReference type="SAM" id="Coils"/>
    </source>
</evidence>
<feature type="region of interest" description="Disordered" evidence="4">
    <location>
        <begin position="880"/>
        <end position="986"/>
    </location>
</feature>
<organism evidence="6">
    <name type="scientific">Lygus hesperus</name>
    <name type="common">Western plant bug</name>
    <dbReference type="NCBI Taxonomy" id="30085"/>
    <lineage>
        <taxon>Eukaryota</taxon>
        <taxon>Metazoa</taxon>
        <taxon>Ecdysozoa</taxon>
        <taxon>Arthropoda</taxon>
        <taxon>Hexapoda</taxon>
        <taxon>Insecta</taxon>
        <taxon>Pterygota</taxon>
        <taxon>Neoptera</taxon>
        <taxon>Paraneoptera</taxon>
        <taxon>Hemiptera</taxon>
        <taxon>Heteroptera</taxon>
        <taxon>Panheteroptera</taxon>
        <taxon>Cimicomorpha</taxon>
        <taxon>Miridae</taxon>
        <taxon>Mirini</taxon>
        <taxon>Lygus</taxon>
    </lineage>
</organism>
<gene>
    <name evidence="6" type="primary">KIAA2026</name>
    <name evidence="6" type="ORF">g.73783</name>
</gene>
<dbReference type="InterPro" id="IPR056522">
    <property type="entry name" value="KIAA2026_hel"/>
</dbReference>
<dbReference type="EMBL" id="GDHC01001133">
    <property type="protein sequence ID" value="JAQ17496.1"/>
    <property type="molecule type" value="Transcribed_RNA"/>
</dbReference>
<dbReference type="PROSITE" id="PS50014">
    <property type="entry name" value="BROMODOMAIN_2"/>
    <property type="match status" value="1"/>
</dbReference>
<feature type="coiled-coil region" evidence="3">
    <location>
        <begin position="211"/>
        <end position="247"/>
    </location>
</feature>
<dbReference type="PRINTS" id="PR00503">
    <property type="entry name" value="BROMODOMAIN"/>
</dbReference>
<dbReference type="Pfam" id="PF00439">
    <property type="entry name" value="Bromodomain"/>
    <property type="match status" value="1"/>
</dbReference>
<feature type="region of interest" description="Disordered" evidence="4">
    <location>
        <begin position="760"/>
        <end position="781"/>
    </location>
</feature>
<dbReference type="Pfam" id="PF23450">
    <property type="entry name" value="KIAA2026_hel"/>
    <property type="match status" value="1"/>
</dbReference>
<dbReference type="InterPro" id="IPR036427">
    <property type="entry name" value="Bromodomain-like_sf"/>
</dbReference>
<evidence type="ECO:0000256" key="4">
    <source>
        <dbReference type="SAM" id="MobiDB-lite"/>
    </source>
</evidence>
<feature type="compositionally biased region" description="Polar residues" evidence="4">
    <location>
        <begin position="953"/>
        <end position="972"/>
    </location>
</feature>
<accession>A0A146MFL2</accession>
<evidence type="ECO:0000259" key="5">
    <source>
        <dbReference type="PROSITE" id="PS50014"/>
    </source>
</evidence>
<reference evidence="6" key="1">
    <citation type="journal article" date="2016" name="Gigascience">
        <title>De novo construction of an expanded transcriptome assembly for the western tarnished plant bug, Lygus hesperus.</title>
        <authorList>
            <person name="Tassone E.E."/>
            <person name="Geib S.M."/>
            <person name="Hall B."/>
            <person name="Fabrick J.A."/>
            <person name="Brent C.S."/>
            <person name="Hull J.J."/>
        </authorList>
    </citation>
    <scope>NUCLEOTIDE SEQUENCE</scope>
</reference>
<feature type="domain" description="Bromo" evidence="5">
    <location>
        <begin position="65"/>
        <end position="137"/>
    </location>
</feature>
<name>A0A146MFL2_LYGHE</name>
<dbReference type="AlphaFoldDB" id="A0A146MFL2"/>
<sequence>MEGTDTENSIPWDGGGSASGKKKKGRRKVSDEIVYASLPEHAIIEKDEQVVAELQAAYRILQSINSIKHITPFYDEPTQDKFGMSSYFSIIKKPMWLNEVRRKIECGEYEGLHDFVADLHLILYNCYKFWGETHRISFRGYIIEHKIETQLAEIPWSVREKIKCPVSTGDCIICDKTSNGSFEDEDGTNSVKEDVVNNPDLVYYNSKGYVSRIVTKLLNEEEEEIEAEEETEEAKEERLKMEKWEQETLNKLEGASDISHIPELVDIGLFLKLTHEVLNVEEMTQYEVERMLLIPLESATLQTLMTSILSPEWRRNNLDETPLMPYNVWNSKLRQRITSWFKVYYKHCDSIETFERLGIDPYFWSIVNLVNPMATDIPFHELPFYVRIWVFKTLLDNIFHTNKTIVDLFLDESGDPNRFRHSYLGKGLMNNHYKAVPTFLPEIRIYKEMSPLLSVWTSAWDDADHGIEKIQRNRMTFIADSNSFGPNNKTFELVASDLDNLNELIKFGEFQDLQDLAAALTKFKEEVETSHIRCEGLKSIYKQYHNFHSRTCEYFTNMENLWFSYTNDYNKPIKEEKKEDDASETLVLGKRRNTPSKLVLKMAEGYSSESGISENEQSESDISDWESTYKNHQRKKKLRPSKKAKLLKARGEPPKESPDNPPTPIENGLNSQDPEPIKVEKKESALMTEFKMEPMETESASCIQQDNIKIEKDVDGPSIAATLSLGTVKEDSTVVILSSDDEDDVKPPIAKLKLRDVTTLLESPPPSGPSPDNNSMNSPPNNMVSNMTNCMVNNLPNSMVNNLTNTMVNNLPNNMANNMVNNLNVVIPPMPVNSNPLMGMNPMMGMNRPMSVQVPPNLYQVRAPRQRMQQINPRQMMTRSPMRGIAPRPQMSPRPVRMPVPKPITPKKPVPKPLLMSPQEWANTPPPTSPNTPPSRGRPAGGSPRGRSPVTPPQQRMWSNNVGSPRNRSPMIQQGRGMTPTKTVGIPPKALFPAADSAEAAEGKLIMGPNETGTGYGYQIVLPDGGIRYLTDAEVNAIKRKNSGTLPRRVRIPPDGSFLV</sequence>
<proteinExistence type="predicted"/>
<dbReference type="InterPro" id="IPR040214">
    <property type="entry name" value="BRD10"/>
</dbReference>
<dbReference type="SMART" id="SM00297">
    <property type="entry name" value="BROMO"/>
    <property type="match status" value="1"/>
</dbReference>
<feature type="region of interest" description="Disordered" evidence="4">
    <location>
        <begin position="1"/>
        <end position="24"/>
    </location>
</feature>
<feature type="region of interest" description="Disordered" evidence="4">
    <location>
        <begin position="605"/>
        <end position="677"/>
    </location>
</feature>
<feature type="compositionally biased region" description="Pro residues" evidence="4">
    <location>
        <begin position="924"/>
        <end position="933"/>
    </location>
</feature>
<dbReference type="SUPFAM" id="SSF47370">
    <property type="entry name" value="Bromodomain"/>
    <property type="match status" value="1"/>
</dbReference>
<feature type="compositionally biased region" description="Basic and acidic residues" evidence="4">
    <location>
        <begin position="649"/>
        <end position="658"/>
    </location>
</feature>